<dbReference type="PRINTS" id="PR00205">
    <property type="entry name" value="CADHERIN"/>
</dbReference>
<keyword evidence="4 9" id="KW-0106">Calcium</keyword>
<dbReference type="Pfam" id="PF00028">
    <property type="entry name" value="Cadherin"/>
    <property type="match status" value="1"/>
</dbReference>
<dbReference type="FunFam" id="2.60.40.60:FF:000018">
    <property type="entry name" value="Protocadherin gamma c3"/>
    <property type="match status" value="1"/>
</dbReference>
<name>A0A8C5MA52_9ANUR</name>
<keyword evidence="12" id="KW-1185">Reference proteome</keyword>
<dbReference type="Gene3D" id="2.60.40.60">
    <property type="entry name" value="Cadherins"/>
    <property type="match status" value="2"/>
</dbReference>
<evidence type="ECO:0000313" key="12">
    <source>
        <dbReference type="Proteomes" id="UP000694569"/>
    </source>
</evidence>
<dbReference type="PROSITE" id="PS50268">
    <property type="entry name" value="CADHERIN_2"/>
    <property type="match status" value="2"/>
</dbReference>
<evidence type="ECO:0000256" key="1">
    <source>
        <dbReference type="ARBA" id="ARBA00004167"/>
    </source>
</evidence>
<dbReference type="AlphaFoldDB" id="A0A8C5MA52"/>
<dbReference type="Ensembl" id="ENSLLET00000011468.1">
    <property type="protein sequence ID" value="ENSLLEP00000011028.1"/>
    <property type="gene ID" value="ENSLLEG00000007021.1"/>
</dbReference>
<reference evidence="11" key="1">
    <citation type="submission" date="2025-08" db="UniProtKB">
        <authorList>
            <consortium name="Ensembl"/>
        </authorList>
    </citation>
    <scope>IDENTIFICATION</scope>
</reference>
<evidence type="ECO:0000256" key="5">
    <source>
        <dbReference type="ARBA" id="ARBA00022889"/>
    </source>
</evidence>
<sequence>METQDILKQKIRWQVIFSFLFSWLCHSVSAQLHYSIPEEMRKDSVIANIAIDLGLDIKQLSVRRFHIVSLNSDIYFYVNLENGNLYIKNRIDRETLCAKSVPCFLNFDAVVENPLIVSSVKTEIQDINDNSPKFLQNMIKLEIMEYVSPGARFVLQNAVDSDIGKNSVQTYKLSDNEYFTLNEKTSTDGSKFPELVLEKPLDRETQNIYELILTAMDGGNPVKSGSVLIKITITDVNDNTPVFTQEIYKVSSIASPPLCIYPFPHTPHQFQHNSVSQHNGSNSQST</sequence>
<dbReference type="OrthoDB" id="6252479at2759"/>
<dbReference type="GeneTree" id="ENSGT00940000156683"/>
<keyword evidence="2" id="KW-0812">Transmembrane</keyword>
<evidence type="ECO:0000256" key="8">
    <source>
        <dbReference type="ARBA" id="ARBA00023180"/>
    </source>
</evidence>
<dbReference type="GO" id="GO:0005886">
    <property type="term" value="C:plasma membrane"/>
    <property type="evidence" value="ECO:0007669"/>
    <property type="project" value="InterPro"/>
</dbReference>
<reference evidence="11" key="2">
    <citation type="submission" date="2025-09" db="UniProtKB">
        <authorList>
            <consortium name="Ensembl"/>
        </authorList>
    </citation>
    <scope>IDENTIFICATION</scope>
</reference>
<evidence type="ECO:0000256" key="4">
    <source>
        <dbReference type="ARBA" id="ARBA00022837"/>
    </source>
</evidence>
<organism evidence="11 12">
    <name type="scientific">Leptobrachium leishanense</name>
    <name type="common">Leishan spiny toad</name>
    <dbReference type="NCBI Taxonomy" id="445787"/>
    <lineage>
        <taxon>Eukaryota</taxon>
        <taxon>Metazoa</taxon>
        <taxon>Chordata</taxon>
        <taxon>Craniata</taxon>
        <taxon>Vertebrata</taxon>
        <taxon>Euteleostomi</taxon>
        <taxon>Amphibia</taxon>
        <taxon>Batrachia</taxon>
        <taxon>Anura</taxon>
        <taxon>Pelobatoidea</taxon>
        <taxon>Megophryidae</taxon>
        <taxon>Leptobrachium</taxon>
    </lineage>
</organism>
<protein>
    <recommendedName>
        <fullName evidence="10">Cadherin domain-containing protein</fullName>
    </recommendedName>
</protein>
<feature type="domain" description="Cadherin" evidence="10">
    <location>
        <begin position="135"/>
        <end position="243"/>
    </location>
</feature>
<dbReference type="Pfam" id="PF08266">
    <property type="entry name" value="Cadherin_2"/>
    <property type="match status" value="1"/>
</dbReference>
<comment type="subcellular location">
    <subcellularLocation>
        <location evidence="1">Membrane</location>
        <topology evidence="1">Single-pass membrane protein</topology>
    </subcellularLocation>
</comment>
<dbReference type="InterPro" id="IPR013164">
    <property type="entry name" value="Cadherin_N"/>
</dbReference>
<dbReference type="GO" id="GO:0005509">
    <property type="term" value="F:calcium ion binding"/>
    <property type="evidence" value="ECO:0007669"/>
    <property type="project" value="UniProtKB-UniRule"/>
</dbReference>
<dbReference type="Proteomes" id="UP000694569">
    <property type="component" value="Unplaced"/>
</dbReference>
<dbReference type="InterPro" id="IPR020894">
    <property type="entry name" value="Cadherin_CS"/>
</dbReference>
<accession>A0A8C5MA52</accession>
<dbReference type="InterPro" id="IPR002126">
    <property type="entry name" value="Cadherin-like_dom"/>
</dbReference>
<keyword evidence="3" id="KW-0677">Repeat</keyword>
<keyword evidence="8" id="KW-0325">Glycoprotein</keyword>
<dbReference type="SMART" id="SM00112">
    <property type="entry name" value="CA"/>
    <property type="match status" value="2"/>
</dbReference>
<dbReference type="PANTHER" id="PTHR24028:SF73">
    <property type="entry name" value="PROTOCADHERIN GAMMA-B3-RELATED"/>
    <property type="match status" value="1"/>
</dbReference>
<dbReference type="PANTHER" id="PTHR24028">
    <property type="entry name" value="CADHERIN-87A"/>
    <property type="match status" value="1"/>
</dbReference>
<feature type="domain" description="Cadherin" evidence="10">
    <location>
        <begin position="28"/>
        <end position="134"/>
    </location>
</feature>
<dbReference type="InterPro" id="IPR050174">
    <property type="entry name" value="Protocadherin/Cadherin-CA"/>
</dbReference>
<dbReference type="InterPro" id="IPR015919">
    <property type="entry name" value="Cadherin-like_sf"/>
</dbReference>
<evidence type="ECO:0000256" key="3">
    <source>
        <dbReference type="ARBA" id="ARBA00022737"/>
    </source>
</evidence>
<keyword evidence="6" id="KW-1133">Transmembrane helix</keyword>
<keyword evidence="5" id="KW-0130">Cell adhesion</keyword>
<dbReference type="PROSITE" id="PS00232">
    <property type="entry name" value="CADHERIN_1"/>
    <property type="match status" value="1"/>
</dbReference>
<evidence type="ECO:0000256" key="9">
    <source>
        <dbReference type="PROSITE-ProRule" id="PRU00043"/>
    </source>
</evidence>
<dbReference type="FunFam" id="2.60.40.60:FF:000006">
    <property type="entry name" value="Protocadherin alpha 2"/>
    <property type="match status" value="1"/>
</dbReference>
<dbReference type="CDD" id="cd11304">
    <property type="entry name" value="Cadherin_repeat"/>
    <property type="match status" value="2"/>
</dbReference>
<dbReference type="SUPFAM" id="SSF49313">
    <property type="entry name" value="Cadherin-like"/>
    <property type="match status" value="2"/>
</dbReference>
<evidence type="ECO:0000256" key="2">
    <source>
        <dbReference type="ARBA" id="ARBA00022692"/>
    </source>
</evidence>
<dbReference type="GO" id="GO:0007156">
    <property type="term" value="P:homophilic cell adhesion via plasma membrane adhesion molecules"/>
    <property type="evidence" value="ECO:0007669"/>
    <property type="project" value="InterPro"/>
</dbReference>
<keyword evidence="7" id="KW-0472">Membrane</keyword>
<evidence type="ECO:0000259" key="10">
    <source>
        <dbReference type="PROSITE" id="PS50268"/>
    </source>
</evidence>
<proteinExistence type="predicted"/>
<evidence type="ECO:0000256" key="7">
    <source>
        <dbReference type="ARBA" id="ARBA00023136"/>
    </source>
</evidence>
<evidence type="ECO:0000256" key="6">
    <source>
        <dbReference type="ARBA" id="ARBA00022989"/>
    </source>
</evidence>
<evidence type="ECO:0000313" key="11">
    <source>
        <dbReference type="Ensembl" id="ENSLLEP00000011028.1"/>
    </source>
</evidence>